<keyword evidence="1" id="KW-0812">Transmembrane</keyword>
<dbReference type="AlphaFoldDB" id="A0A939ES71"/>
<gene>
    <name evidence="2" type="ORF">J0X15_19075</name>
</gene>
<proteinExistence type="predicted"/>
<evidence type="ECO:0000256" key="1">
    <source>
        <dbReference type="SAM" id="Phobius"/>
    </source>
</evidence>
<keyword evidence="3" id="KW-1185">Reference proteome</keyword>
<dbReference type="EMBL" id="JAFLNF010000011">
    <property type="protein sequence ID" value="MBO0347340.1"/>
    <property type="molecule type" value="Genomic_DNA"/>
</dbReference>
<dbReference type="Pfam" id="PF07332">
    <property type="entry name" value="Phage_holin_3_6"/>
    <property type="match status" value="1"/>
</dbReference>
<name>A0A939ES71_9HYPH</name>
<evidence type="ECO:0000313" key="3">
    <source>
        <dbReference type="Proteomes" id="UP000664779"/>
    </source>
</evidence>
<protein>
    <submittedName>
        <fullName evidence="2">Phage holin family protein</fullName>
    </submittedName>
</protein>
<dbReference type="InterPro" id="IPR009937">
    <property type="entry name" value="Phage_holin_3_6"/>
</dbReference>
<dbReference type="Proteomes" id="UP000664779">
    <property type="component" value="Unassembled WGS sequence"/>
</dbReference>
<feature type="transmembrane region" description="Helical" evidence="1">
    <location>
        <begin position="85"/>
        <end position="110"/>
    </location>
</feature>
<comment type="caution">
    <text evidence="2">The sequence shown here is derived from an EMBL/GenBank/DDBJ whole genome shotgun (WGS) entry which is preliminary data.</text>
</comment>
<feature type="transmembrane region" description="Helical" evidence="1">
    <location>
        <begin position="51"/>
        <end position="79"/>
    </location>
</feature>
<keyword evidence="1" id="KW-0472">Membrane</keyword>
<accession>A0A939ES71</accession>
<evidence type="ECO:0000313" key="2">
    <source>
        <dbReference type="EMBL" id="MBO0347340.1"/>
    </source>
</evidence>
<reference evidence="2" key="1">
    <citation type="submission" date="2021-03" db="EMBL/GenBank/DDBJ databases">
        <title>Roseibium sp. CAU 1637 isolated from Incheon.</title>
        <authorList>
            <person name="Kim W."/>
        </authorList>
    </citation>
    <scope>NUCLEOTIDE SEQUENCE</scope>
    <source>
        <strain evidence="2">CAU 1637</strain>
    </source>
</reference>
<keyword evidence="1" id="KW-1133">Transmembrane helix</keyword>
<sequence length="136" mass="14438">MTTQQSDTSFSDRSIGTLFSRLLQEVSQLLRGEVQLAKQELKVQVLNLQTAALFFALAFILVFGGLLALLACAHFGLVAAGLPPVGAAAIIAATALVLAGLCGFIGARCLKSLSNPLRRTTHQTAEDTRLIKESLQ</sequence>
<organism evidence="2 3">
    <name type="scientific">Roseibium limicola</name>
    <dbReference type="NCBI Taxonomy" id="2816037"/>
    <lineage>
        <taxon>Bacteria</taxon>
        <taxon>Pseudomonadati</taxon>
        <taxon>Pseudomonadota</taxon>
        <taxon>Alphaproteobacteria</taxon>
        <taxon>Hyphomicrobiales</taxon>
        <taxon>Stappiaceae</taxon>
        <taxon>Roseibium</taxon>
    </lineage>
</organism>
<dbReference type="RefSeq" id="WP_206944371.1">
    <property type="nucleotide sequence ID" value="NZ_JAFLNF010000011.1"/>
</dbReference>